<evidence type="ECO:0008006" key="3">
    <source>
        <dbReference type="Google" id="ProtNLM"/>
    </source>
</evidence>
<evidence type="ECO:0000313" key="2">
    <source>
        <dbReference type="Proteomes" id="UP000198704"/>
    </source>
</evidence>
<sequence length="123" mass="13082">MEAGASVEGTRFRHYQRPSGALRGLASLLYLQSMSDRLLSLVVDSRPAEDRAPTGALFRELDRVRTLTDTVGEDGEPVPAGSTGTIVAVWNGGAAFDVEFTRPVEALAAIAPNQLALVERAEG</sequence>
<organism evidence="1 2">
    <name type="scientific">Methylobacterium phyllostachyos</name>
    <dbReference type="NCBI Taxonomy" id="582672"/>
    <lineage>
        <taxon>Bacteria</taxon>
        <taxon>Pseudomonadati</taxon>
        <taxon>Pseudomonadota</taxon>
        <taxon>Alphaproteobacteria</taxon>
        <taxon>Hyphomicrobiales</taxon>
        <taxon>Methylobacteriaceae</taxon>
        <taxon>Methylobacterium</taxon>
    </lineage>
</organism>
<dbReference type="STRING" id="582672.SAMN05216360_111116"/>
<keyword evidence="2" id="KW-1185">Reference proteome</keyword>
<dbReference type="EMBL" id="FNHS01000011">
    <property type="protein sequence ID" value="SDN79535.1"/>
    <property type="molecule type" value="Genomic_DNA"/>
</dbReference>
<proteinExistence type="predicted"/>
<reference evidence="2" key="1">
    <citation type="submission" date="2016-10" db="EMBL/GenBank/DDBJ databases">
        <authorList>
            <person name="Varghese N."/>
            <person name="Submissions S."/>
        </authorList>
    </citation>
    <scope>NUCLEOTIDE SEQUENCE [LARGE SCALE GENOMIC DNA]</scope>
    <source>
        <strain evidence="2">BL47</strain>
    </source>
</reference>
<protein>
    <recommendedName>
        <fullName evidence="3">DUF4926 domain-containing protein</fullName>
    </recommendedName>
</protein>
<evidence type="ECO:0000313" key="1">
    <source>
        <dbReference type="EMBL" id="SDN79535.1"/>
    </source>
</evidence>
<dbReference type="AlphaFoldDB" id="A0A1H0EB12"/>
<gene>
    <name evidence="1" type="ORF">SAMN05216360_111116</name>
</gene>
<dbReference type="Proteomes" id="UP000198704">
    <property type="component" value="Unassembled WGS sequence"/>
</dbReference>
<accession>A0A1H0EB12</accession>
<name>A0A1H0EB12_9HYPH</name>